<proteinExistence type="predicted"/>
<name>A0A246G774_9FLAO</name>
<sequence>MKFTFNNFFLIFSILFLSNCQSQQNKKYIGLKYGSFDIDKLTFTENIDTLFSKIPHVEILKDINGRKMRVFRVKPIAQDKKLFKYFNIEDGDTEFYIDDKNELVRAYDMIRTTKKGSEEFMEEIRKKYSSYEIKSDKNKYIDDIFIGIINSKLIYVTKTCVTEGTYKGECSIIYNICKYPQKDKDIISFMSLYVINVENLLKNK</sequence>
<evidence type="ECO:0000313" key="1">
    <source>
        <dbReference type="EMBL" id="OWP74201.1"/>
    </source>
</evidence>
<evidence type="ECO:0000313" key="2">
    <source>
        <dbReference type="Proteomes" id="UP000198034"/>
    </source>
</evidence>
<reference evidence="1 2" key="1">
    <citation type="journal article" date="2017" name="Infect. Genet. Evol.">
        <title>Comparative genome analysis of fish pathogen Flavobacterium columnare reveals extensive sequence diversity within the species.</title>
        <authorList>
            <person name="Kayansamruaj P."/>
            <person name="Dong H.T."/>
            <person name="Hirono I."/>
            <person name="Kondo H."/>
            <person name="Senapin S."/>
            <person name="Rodkhum C."/>
        </authorList>
    </citation>
    <scope>NUCLEOTIDE SEQUENCE [LARGE SCALE GENOMIC DNA]</scope>
    <source>
        <strain evidence="1 2">1214</strain>
    </source>
</reference>
<organism evidence="1 2">
    <name type="scientific">Flavobacterium columnare</name>
    <dbReference type="NCBI Taxonomy" id="996"/>
    <lineage>
        <taxon>Bacteria</taxon>
        <taxon>Pseudomonadati</taxon>
        <taxon>Bacteroidota</taxon>
        <taxon>Flavobacteriia</taxon>
        <taxon>Flavobacteriales</taxon>
        <taxon>Flavobacteriaceae</taxon>
        <taxon>Flavobacterium</taxon>
    </lineage>
</organism>
<accession>A0A246G774</accession>
<protein>
    <submittedName>
        <fullName evidence="1">Uncharacterized protein</fullName>
    </submittedName>
</protein>
<dbReference type="Proteomes" id="UP000198034">
    <property type="component" value="Unassembled WGS sequence"/>
</dbReference>
<dbReference type="EMBL" id="MTCY01000087">
    <property type="protein sequence ID" value="OWP74201.1"/>
    <property type="molecule type" value="Genomic_DNA"/>
</dbReference>
<dbReference type="AlphaFoldDB" id="A0A246G774"/>
<comment type="caution">
    <text evidence="1">The sequence shown here is derived from an EMBL/GenBank/DDBJ whole genome shotgun (WGS) entry which is preliminary data.</text>
</comment>
<gene>
    <name evidence="1" type="ORF">BWK62_14840</name>
</gene>
<dbReference type="OrthoDB" id="1248521at2"/>